<dbReference type="InterPro" id="IPR001611">
    <property type="entry name" value="Leu-rich_rpt"/>
</dbReference>
<dbReference type="Pfam" id="PF13855">
    <property type="entry name" value="LRR_8"/>
    <property type="match status" value="1"/>
</dbReference>
<feature type="chain" id="PRO_5014367589" description="Protein halfway" evidence="13">
    <location>
        <begin position="20"/>
        <end position="490"/>
    </location>
</feature>
<keyword evidence="5" id="KW-0812">Transmembrane</keyword>
<sequence length="490" mass="56925">MRQLCSAAVFLQMAVLVVGTHTNNATEQPAPPFKCFHQPLSACNADGCKYLNDLQDTAVCCHLKQFEFKERIAILQQNKNLTRLHIMGVTVDELNMNLFWLSNLESLAFTDGRVTRVTRLNHTNFTNLTNLKCLNLSSNHIIEVDSGIARELPSLIQLDLSNNNMTNFSFELTENSSNSSDSHFWLDISNNTHLWCSNITQLKSGVRDTWNLHIMNLNRTMCMVQRDEYWFKFQETILFKHIGEVEQVEEDCKKTNTPCTCLPYRYLYTSVYQNRDSLTISVNCSGKNLTSLPDIPPHTIVLNITNNKITNLKRIRTDPNYQELRELHAENNQIVSLHEIEASNFIKNFQVLDIRANKLTEIETYIYNNAFEFDNNKKVKLAGNKVMCDCNTAQHVRMWLLKNRKHIEDHNEIQCENFNDKVMDLDQNKVCTYPRVWTDYINYIIASEVVLLLLLVSKVSYDYWVFRTAGYLPWPASKMPKMPCDWVFET</sequence>
<dbReference type="GO" id="GO:0034220">
    <property type="term" value="P:monoatomic ion transmembrane transport"/>
    <property type="evidence" value="ECO:0007669"/>
    <property type="project" value="UniProtKB-KW"/>
</dbReference>
<evidence type="ECO:0000256" key="7">
    <source>
        <dbReference type="ARBA" id="ARBA00022737"/>
    </source>
</evidence>
<comment type="caution">
    <text evidence="14">The sequence shown here is derived from an EMBL/GenBank/DDBJ whole genome shotgun (WGS) entry which is preliminary data.</text>
</comment>
<evidence type="ECO:0000313" key="15">
    <source>
        <dbReference type="Proteomes" id="UP000235965"/>
    </source>
</evidence>
<evidence type="ECO:0000256" key="9">
    <source>
        <dbReference type="ARBA" id="ARBA00023065"/>
    </source>
</evidence>
<evidence type="ECO:0000256" key="11">
    <source>
        <dbReference type="ARBA" id="ARBA00023157"/>
    </source>
</evidence>
<evidence type="ECO:0008006" key="16">
    <source>
        <dbReference type="Google" id="ProtNLM"/>
    </source>
</evidence>
<keyword evidence="6 13" id="KW-0732">Signal</keyword>
<dbReference type="GO" id="GO:0005886">
    <property type="term" value="C:plasma membrane"/>
    <property type="evidence" value="ECO:0007669"/>
    <property type="project" value="UniProtKB-SubCell"/>
</dbReference>
<comment type="subcellular location">
    <subcellularLocation>
        <location evidence="1">Cell membrane</location>
        <topology evidence="1">Single-pass membrane protein</topology>
    </subcellularLocation>
</comment>
<name>A0A2J7Q357_9NEOP</name>
<keyword evidence="8" id="KW-1133">Transmembrane helix</keyword>
<reference evidence="14 15" key="1">
    <citation type="submission" date="2017-12" db="EMBL/GenBank/DDBJ databases">
        <title>Hemimetabolous genomes reveal molecular basis of termite eusociality.</title>
        <authorList>
            <person name="Harrison M.C."/>
            <person name="Jongepier E."/>
            <person name="Robertson H.M."/>
            <person name="Arning N."/>
            <person name="Bitard-Feildel T."/>
            <person name="Chao H."/>
            <person name="Childers C.P."/>
            <person name="Dinh H."/>
            <person name="Doddapaneni H."/>
            <person name="Dugan S."/>
            <person name="Gowin J."/>
            <person name="Greiner C."/>
            <person name="Han Y."/>
            <person name="Hu H."/>
            <person name="Hughes D.S.T."/>
            <person name="Huylmans A.-K."/>
            <person name="Kemena C."/>
            <person name="Kremer L.P.M."/>
            <person name="Lee S.L."/>
            <person name="Lopez-Ezquerra A."/>
            <person name="Mallet L."/>
            <person name="Monroy-Kuhn J.M."/>
            <person name="Moser A."/>
            <person name="Murali S.C."/>
            <person name="Muzny D.M."/>
            <person name="Otani S."/>
            <person name="Piulachs M.-D."/>
            <person name="Poelchau M."/>
            <person name="Qu J."/>
            <person name="Schaub F."/>
            <person name="Wada-Katsumata A."/>
            <person name="Worley K.C."/>
            <person name="Xie Q."/>
            <person name="Ylla G."/>
            <person name="Poulsen M."/>
            <person name="Gibbs R.A."/>
            <person name="Schal C."/>
            <person name="Richards S."/>
            <person name="Belles X."/>
            <person name="Korb J."/>
            <person name="Bornberg-Bauer E."/>
        </authorList>
    </citation>
    <scope>NUCLEOTIDE SEQUENCE [LARGE SCALE GENOMIC DNA]</scope>
    <source>
        <tissue evidence="14">Whole body</tissue>
    </source>
</reference>
<dbReference type="AlphaFoldDB" id="A0A2J7Q357"/>
<dbReference type="PANTHER" id="PTHR46473">
    <property type="entry name" value="GH08155P"/>
    <property type="match status" value="1"/>
</dbReference>
<keyword evidence="7" id="KW-0677">Repeat</keyword>
<dbReference type="STRING" id="105785.A0A2J7Q357"/>
<dbReference type="SMART" id="SM00369">
    <property type="entry name" value="LRR_TYP"/>
    <property type="match status" value="3"/>
</dbReference>
<evidence type="ECO:0000256" key="8">
    <source>
        <dbReference type="ARBA" id="ARBA00022989"/>
    </source>
</evidence>
<gene>
    <name evidence="14" type="ORF">B7P43_G09840</name>
</gene>
<protein>
    <recommendedName>
        <fullName evidence="16">Protein halfway</fullName>
    </recommendedName>
</protein>
<keyword evidence="12" id="KW-0407">Ion channel</keyword>
<dbReference type="Gene3D" id="3.80.10.10">
    <property type="entry name" value="Ribonuclease Inhibitor"/>
    <property type="match status" value="2"/>
</dbReference>
<keyword evidence="4" id="KW-0433">Leucine-rich repeat</keyword>
<proteinExistence type="predicted"/>
<dbReference type="InterPro" id="IPR032675">
    <property type="entry name" value="LRR_dom_sf"/>
</dbReference>
<keyword evidence="11" id="KW-1015">Disulfide bond</keyword>
<dbReference type="Proteomes" id="UP000235965">
    <property type="component" value="Unassembled WGS sequence"/>
</dbReference>
<dbReference type="PANTHER" id="PTHR46473:SF10">
    <property type="entry name" value="LD45603P-RELATED"/>
    <property type="match status" value="1"/>
</dbReference>
<evidence type="ECO:0000256" key="4">
    <source>
        <dbReference type="ARBA" id="ARBA00022614"/>
    </source>
</evidence>
<accession>A0A2J7Q357</accession>
<keyword evidence="15" id="KW-1185">Reference proteome</keyword>
<evidence type="ECO:0000256" key="6">
    <source>
        <dbReference type="ARBA" id="ARBA00022729"/>
    </source>
</evidence>
<organism evidence="14 15">
    <name type="scientific">Cryptotermes secundus</name>
    <dbReference type="NCBI Taxonomy" id="105785"/>
    <lineage>
        <taxon>Eukaryota</taxon>
        <taxon>Metazoa</taxon>
        <taxon>Ecdysozoa</taxon>
        <taxon>Arthropoda</taxon>
        <taxon>Hexapoda</taxon>
        <taxon>Insecta</taxon>
        <taxon>Pterygota</taxon>
        <taxon>Neoptera</taxon>
        <taxon>Polyneoptera</taxon>
        <taxon>Dictyoptera</taxon>
        <taxon>Blattodea</taxon>
        <taxon>Blattoidea</taxon>
        <taxon>Termitoidae</taxon>
        <taxon>Kalotermitidae</taxon>
        <taxon>Cryptotermitinae</taxon>
        <taxon>Cryptotermes</taxon>
    </lineage>
</organism>
<evidence type="ECO:0000256" key="10">
    <source>
        <dbReference type="ARBA" id="ARBA00023136"/>
    </source>
</evidence>
<evidence type="ECO:0000256" key="13">
    <source>
        <dbReference type="SAM" id="SignalP"/>
    </source>
</evidence>
<keyword evidence="9" id="KW-0406">Ion transport</keyword>
<evidence type="ECO:0000256" key="2">
    <source>
        <dbReference type="ARBA" id="ARBA00022448"/>
    </source>
</evidence>
<dbReference type="SUPFAM" id="SSF52047">
    <property type="entry name" value="RNI-like"/>
    <property type="match status" value="1"/>
</dbReference>
<keyword evidence="10" id="KW-0472">Membrane</keyword>
<keyword evidence="2" id="KW-0813">Transport</keyword>
<keyword evidence="3" id="KW-1003">Cell membrane</keyword>
<evidence type="ECO:0000313" key="14">
    <source>
        <dbReference type="EMBL" id="PNF23031.1"/>
    </source>
</evidence>
<dbReference type="PROSITE" id="PS51450">
    <property type="entry name" value="LRR"/>
    <property type="match status" value="1"/>
</dbReference>
<feature type="signal peptide" evidence="13">
    <location>
        <begin position="1"/>
        <end position="19"/>
    </location>
</feature>
<evidence type="ECO:0000256" key="1">
    <source>
        <dbReference type="ARBA" id="ARBA00004162"/>
    </source>
</evidence>
<dbReference type="InParanoid" id="A0A2J7Q357"/>
<evidence type="ECO:0000256" key="5">
    <source>
        <dbReference type="ARBA" id="ARBA00022692"/>
    </source>
</evidence>
<dbReference type="InterPro" id="IPR051432">
    <property type="entry name" value="KCNMA1_auxiliary"/>
</dbReference>
<evidence type="ECO:0000256" key="12">
    <source>
        <dbReference type="ARBA" id="ARBA00023303"/>
    </source>
</evidence>
<dbReference type="InterPro" id="IPR003591">
    <property type="entry name" value="Leu-rich_rpt_typical-subtyp"/>
</dbReference>
<evidence type="ECO:0000256" key="3">
    <source>
        <dbReference type="ARBA" id="ARBA00022475"/>
    </source>
</evidence>
<dbReference type="OrthoDB" id="10068119at2759"/>
<dbReference type="EMBL" id="NEVH01019069">
    <property type="protein sequence ID" value="PNF23031.1"/>
    <property type="molecule type" value="Genomic_DNA"/>
</dbReference>